<dbReference type="NCBIfam" id="NF002351">
    <property type="entry name" value="PRK01318.1-1"/>
    <property type="match status" value="1"/>
</dbReference>
<dbReference type="NCBIfam" id="TIGR03593">
    <property type="entry name" value="yidC_nterm"/>
    <property type="match status" value="1"/>
</dbReference>
<feature type="transmembrane region" description="Helical" evidence="13">
    <location>
        <begin position="333"/>
        <end position="352"/>
    </location>
</feature>
<evidence type="ECO:0000256" key="1">
    <source>
        <dbReference type="ARBA" id="ARBA00004429"/>
    </source>
</evidence>
<keyword evidence="4 13" id="KW-0813">Transport</keyword>
<dbReference type="EMBL" id="AP014521">
    <property type="protein sequence ID" value="BAP58276.1"/>
    <property type="molecule type" value="Genomic_DNA"/>
</dbReference>
<evidence type="ECO:0000313" key="16">
    <source>
        <dbReference type="EMBL" id="BAP58276.1"/>
    </source>
</evidence>
<sequence>MWETWQKDHIIAVKKQPFVQNNNIKNNTINSHYINDHKKIITVNTDVFSIKINTQGGDIEEAKLINYQEKLGSNKPLSLLETSPFFIYQAQSGFTGKNGPDNPKYGENKRPTYSVQQDKFEMKKNENKISVPLIWKNKEGIIYKKTFIFKRGDYDIDLVYNIKNLTEKPIEVSIYGQLKQSINLPKNRDNKKFSIRTFRGAAYSTENNKYEKYKFETIKNKKLNIQTNHGWVAMLEQYFATAWIPHTLGKNYFYTNYSGTDFVTIGYRSSIINIPQNSEKSVKSTLWIGPEIQDKMSKVAKNLDLTVDYGWLWFISQPLFKLLRLINSFVGNWGLSIIIITFIVRGLLYPLTKTQYVSMAKMRMLQPKMQKIRDRFCDDKQKMSQEIMHLYKTEKVNPLGGCLPLIIQMPIFLALYYMLMDSIELRHAHFIFWIHDLSEKDPYYVLPILMGITMFVIQKISPNNSSDPMQKKIMNFIPVVFIIFFLWFPAGLVLYYIISNFFTILQQQIIYKNLEKKGIYQQKI</sequence>
<dbReference type="PANTHER" id="PTHR12428:SF65">
    <property type="entry name" value="CYTOCHROME C OXIDASE ASSEMBLY PROTEIN COX18, MITOCHONDRIAL"/>
    <property type="match status" value="1"/>
</dbReference>
<comment type="caution">
    <text evidence="13">Lacks conserved residue(s) required for the propagation of feature annotation.</text>
</comment>
<dbReference type="GO" id="GO:0005886">
    <property type="term" value="C:plasma membrane"/>
    <property type="evidence" value="ECO:0007669"/>
    <property type="project" value="UniProtKB-SubCell"/>
</dbReference>
<organism evidence="16 17">
    <name type="scientific">Candidatus Tachikawaea gelatinosa</name>
    <dbReference type="NCBI Taxonomy" id="1410383"/>
    <lineage>
        <taxon>Bacteria</taxon>
        <taxon>Pseudomonadati</taxon>
        <taxon>Pseudomonadota</taxon>
        <taxon>Gammaproteobacteria</taxon>
        <taxon>Enterobacterales</taxon>
        <taxon>Enterobacteriaceae</taxon>
        <taxon>Candidatus Tachikawaea</taxon>
    </lineage>
</organism>
<feature type="transmembrane region" description="Helical" evidence="13">
    <location>
        <begin position="398"/>
        <end position="419"/>
    </location>
</feature>
<comment type="function">
    <text evidence="13">Required for the insertion and/or proper folding and/or complex formation of integral membrane proteins into the membrane. Involved in integration of membrane proteins that insert both dependently and independently of the Sec translocase complex, as well as at least some lipoproteins. Aids folding of multispanning membrane proteins.</text>
</comment>
<keyword evidence="17" id="KW-1185">Reference proteome</keyword>
<evidence type="ECO:0000256" key="12">
    <source>
        <dbReference type="ARBA" id="ARBA00033342"/>
    </source>
</evidence>
<dbReference type="Pfam" id="PF14849">
    <property type="entry name" value="YidC_periplas"/>
    <property type="match status" value="1"/>
</dbReference>
<dbReference type="InterPro" id="IPR047196">
    <property type="entry name" value="YidC_ALB_C"/>
</dbReference>
<keyword evidence="10 13" id="KW-0143">Chaperone</keyword>
<keyword evidence="9 13" id="KW-0472">Membrane</keyword>
<keyword evidence="6 13" id="KW-0812">Transmembrane</keyword>
<dbReference type="InterPro" id="IPR019998">
    <property type="entry name" value="Membr_insert_YidC"/>
</dbReference>
<keyword evidence="5 13" id="KW-1003">Cell membrane</keyword>
<evidence type="ECO:0000256" key="6">
    <source>
        <dbReference type="ARBA" id="ARBA00022692"/>
    </source>
</evidence>
<evidence type="ECO:0000313" key="17">
    <source>
        <dbReference type="Proteomes" id="UP000031627"/>
    </source>
</evidence>
<evidence type="ECO:0000256" key="4">
    <source>
        <dbReference type="ARBA" id="ARBA00022448"/>
    </source>
</evidence>
<dbReference type="InterPro" id="IPR001708">
    <property type="entry name" value="YidC/ALB3/OXA1/COX18"/>
</dbReference>
<dbReference type="CDD" id="cd19961">
    <property type="entry name" value="EcYidC-like_peri"/>
    <property type="match status" value="1"/>
</dbReference>
<evidence type="ECO:0000259" key="15">
    <source>
        <dbReference type="Pfam" id="PF14849"/>
    </source>
</evidence>
<evidence type="ECO:0000256" key="13">
    <source>
        <dbReference type="HAMAP-Rule" id="MF_01810"/>
    </source>
</evidence>
<name>A0A090BWA7_9ENTR</name>
<evidence type="ECO:0000256" key="10">
    <source>
        <dbReference type="ARBA" id="ARBA00023186"/>
    </source>
</evidence>
<dbReference type="PRINTS" id="PR01900">
    <property type="entry name" value="YIDCPROTEIN"/>
</dbReference>
<dbReference type="KEGG" id="sbw:TGUWTKB_0130"/>
<evidence type="ECO:0000256" key="8">
    <source>
        <dbReference type="ARBA" id="ARBA00022989"/>
    </source>
</evidence>
<dbReference type="NCBIfam" id="NF002352">
    <property type="entry name" value="PRK01318.1-3"/>
    <property type="match status" value="1"/>
</dbReference>
<reference evidence="17" key="1">
    <citation type="submission" date="2013-11" db="EMBL/GenBank/DDBJ databases">
        <title>Symbiont-containing voluminous jelly as an extraordinary maternal gift for overwintering insect nymphs.</title>
        <authorList>
            <person name="Kaiwa N."/>
            <person name="Hosokawa T."/>
            <person name="Nikoh N."/>
            <person name="Meng X.Y."/>
            <person name="Tanahashi M."/>
            <person name="Moriyama M."/>
            <person name="Maeda T."/>
            <person name="Yamaguchi K."/>
            <person name="Shigenobu S."/>
            <person name="Ito M."/>
            <person name="Fukatsu T."/>
        </authorList>
    </citation>
    <scope>NUCLEOTIDE SEQUENCE [LARGE SCALE GENOMIC DNA]</scope>
    <source>
        <strain evidence="17">UwTKB</strain>
    </source>
</reference>
<dbReference type="HAMAP" id="MF_01810">
    <property type="entry name" value="YidC_type1"/>
    <property type="match status" value="1"/>
</dbReference>
<evidence type="ECO:0000256" key="11">
    <source>
        <dbReference type="ARBA" id="ARBA00033245"/>
    </source>
</evidence>
<comment type="similarity">
    <text evidence="2 13">Belongs to the OXA1/ALB3/YidC family. Type 1 subfamily.</text>
</comment>
<evidence type="ECO:0000256" key="7">
    <source>
        <dbReference type="ARBA" id="ARBA00022927"/>
    </source>
</evidence>
<dbReference type="AlphaFoldDB" id="A0A090BWA7"/>
<dbReference type="PRINTS" id="PR00701">
    <property type="entry name" value="60KDINNERMP"/>
</dbReference>
<dbReference type="InterPro" id="IPR038221">
    <property type="entry name" value="YidC_periplasmic_sf"/>
</dbReference>
<dbReference type="Pfam" id="PF02096">
    <property type="entry name" value="60KD_IMP"/>
    <property type="match status" value="1"/>
</dbReference>
<dbReference type="Gene3D" id="2.70.98.90">
    <property type="match status" value="1"/>
</dbReference>
<dbReference type="STRING" id="1410383.TGUWTKB_0130"/>
<protein>
    <recommendedName>
        <fullName evidence="3 13">Membrane protein insertase YidC</fullName>
    </recommendedName>
    <alternativeName>
        <fullName evidence="12 13">Foldase YidC</fullName>
    </alternativeName>
    <alternativeName>
        <fullName evidence="11 13">Membrane integrase YidC</fullName>
    </alternativeName>
    <alternativeName>
        <fullName evidence="13">Membrane protein YidC</fullName>
    </alternativeName>
</protein>
<dbReference type="InterPro" id="IPR028053">
    <property type="entry name" value="Membr_insert_YidC_N"/>
</dbReference>
<keyword evidence="7 13" id="KW-0653">Protein transport</keyword>
<evidence type="ECO:0000256" key="2">
    <source>
        <dbReference type="ARBA" id="ARBA00010527"/>
    </source>
</evidence>
<gene>
    <name evidence="13 16" type="primary">yidC</name>
    <name evidence="16" type="ORF">TGUWTKB_0130</name>
</gene>
<evidence type="ECO:0000259" key="14">
    <source>
        <dbReference type="Pfam" id="PF02096"/>
    </source>
</evidence>
<evidence type="ECO:0000256" key="3">
    <source>
        <dbReference type="ARBA" id="ARBA00015325"/>
    </source>
</evidence>
<comment type="subcellular location">
    <subcellularLocation>
        <location evidence="1">Cell inner membrane</location>
        <topology evidence="1">Multi-pass membrane protein</topology>
    </subcellularLocation>
    <subcellularLocation>
        <location evidence="13">Cell membrane</location>
        <topology evidence="13">Multi-pass membrane protein</topology>
    </subcellularLocation>
</comment>
<dbReference type="NCBIfam" id="TIGR03592">
    <property type="entry name" value="yidC_oxa1_cterm"/>
    <property type="match status" value="1"/>
</dbReference>
<feature type="domain" description="Membrane insertase YidC/Oxa/ALB C-terminal" evidence="14">
    <location>
        <begin position="333"/>
        <end position="512"/>
    </location>
</feature>
<proteinExistence type="inferred from homology"/>
<dbReference type="CDD" id="cd20070">
    <property type="entry name" value="5TM_YidC_Alb3"/>
    <property type="match status" value="1"/>
</dbReference>
<dbReference type="PANTHER" id="PTHR12428">
    <property type="entry name" value="OXA1"/>
    <property type="match status" value="1"/>
</dbReference>
<accession>A0A090BWA7</accession>
<feature type="transmembrane region" description="Helical" evidence="13">
    <location>
        <begin position="473"/>
        <end position="498"/>
    </location>
</feature>
<dbReference type="GO" id="GO:0032977">
    <property type="term" value="F:membrane insertase activity"/>
    <property type="evidence" value="ECO:0007669"/>
    <property type="project" value="InterPro"/>
</dbReference>
<evidence type="ECO:0000256" key="9">
    <source>
        <dbReference type="ARBA" id="ARBA00023136"/>
    </source>
</evidence>
<dbReference type="GO" id="GO:0015031">
    <property type="term" value="P:protein transport"/>
    <property type="evidence" value="ECO:0007669"/>
    <property type="project" value="UniProtKB-KW"/>
</dbReference>
<evidence type="ECO:0000256" key="5">
    <source>
        <dbReference type="ARBA" id="ARBA00022475"/>
    </source>
</evidence>
<dbReference type="InterPro" id="IPR028055">
    <property type="entry name" value="YidC/Oxa/ALB_C"/>
</dbReference>
<dbReference type="HOGENOM" id="CLU_016535_3_0_6"/>
<feature type="domain" description="Membrane insertase YidC N-terminal" evidence="15">
    <location>
        <begin position="41"/>
        <end position="322"/>
    </location>
</feature>
<dbReference type="GO" id="GO:0051205">
    <property type="term" value="P:protein insertion into membrane"/>
    <property type="evidence" value="ECO:0007669"/>
    <property type="project" value="TreeGrafter"/>
</dbReference>
<comment type="subunit">
    <text evidence="13">Interacts with the Sec translocase complex via SecD. Specifically interacts with transmembrane segments of nascent integral membrane proteins during membrane integration.</text>
</comment>
<dbReference type="Proteomes" id="UP000031627">
    <property type="component" value="Chromosome"/>
</dbReference>
<reference evidence="16 17" key="2">
    <citation type="journal article" date="2014" name="Curr. Biol.">
        <title>Symbiont-Supplemented Maternal Investment Underpinning Host's Ecological Adaptation.</title>
        <authorList>
            <person name="Kaiwa N."/>
            <person name="Hosokawa T."/>
            <person name="Nikoh N."/>
            <person name="Tanahashi M."/>
            <person name="Moriyama M."/>
            <person name="Meng X.Y."/>
            <person name="Maeda T."/>
            <person name="Yamaguchi K."/>
            <person name="Shigenobu S."/>
            <person name="Ito M."/>
            <person name="Fukatsu T."/>
        </authorList>
    </citation>
    <scope>NUCLEOTIDE SEQUENCE [LARGE SCALE GENOMIC DNA]</scope>
    <source>
        <strain evidence="16 17">UwTKB</strain>
    </source>
</reference>
<keyword evidence="8 13" id="KW-1133">Transmembrane helix</keyword>